<feature type="transmembrane region" description="Helical" evidence="6">
    <location>
        <begin position="395"/>
        <end position="425"/>
    </location>
</feature>
<dbReference type="OrthoDB" id="9983318at2759"/>
<reference evidence="8 9" key="2">
    <citation type="submission" date="2018-11" db="EMBL/GenBank/DDBJ databases">
        <authorList>
            <consortium name="Pathogen Informatics"/>
        </authorList>
    </citation>
    <scope>NUCLEOTIDE SEQUENCE [LARGE SCALE GENOMIC DNA]</scope>
</reference>
<feature type="compositionally biased region" description="Polar residues" evidence="5">
    <location>
        <begin position="91"/>
        <end position="100"/>
    </location>
</feature>
<evidence type="ECO:0000256" key="3">
    <source>
        <dbReference type="ARBA" id="ARBA00022989"/>
    </source>
</evidence>
<dbReference type="InterPro" id="IPR017452">
    <property type="entry name" value="GPCR_Rhodpsn_7TM"/>
</dbReference>
<dbReference type="Proteomes" id="UP000274429">
    <property type="component" value="Unassembled WGS sequence"/>
</dbReference>
<name>A0A0R3X7B9_HYDTA</name>
<evidence type="ECO:0000256" key="4">
    <source>
        <dbReference type="ARBA" id="ARBA00023136"/>
    </source>
</evidence>
<dbReference type="PRINTS" id="PR00237">
    <property type="entry name" value="GPCRRHODOPSN"/>
</dbReference>
<feature type="transmembrane region" description="Helical" evidence="6">
    <location>
        <begin position="223"/>
        <end position="248"/>
    </location>
</feature>
<evidence type="ECO:0000256" key="6">
    <source>
        <dbReference type="SAM" id="Phobius"/>
    </source>
</evidence>
<keyword evidence="3 6" id="KW-1133">Transmembrane helix</keyword>
<organism evidence="10">
    <name type="scientific">Hydatigena taeniaeformis</name>
    <name type="common">Feline tapeworm</name>
    <name type="synonym">Taenia taeniaeformis</name>
    <dbReference type="NCBI Taxonomy" id="6205"/>
    <lineage>
        <taxon>Eukaryota</taxon>
        <taxon>Metazoa</taxon>
        <taxon>Spiralia</taxon>
        <taxon>Lophotrochozoa</taxon>
        <taxon>Platyhelminthes</taxon>
        <taxon>Cestoda</taxon>
        <taxon>Eucestoda</taxon>
        <taxon>Cyclophyllidea</taxon>
        <taxon>Taeniidae</taxon>
        <taxon>Hydatigera</taxon>
    </lineage>
</organism>
<feature type="region of interest" description="Disordered" evidence="5">
    <location>
        <begin position="91"/>
        <end position="115"/>
    </location>
</feature>
<feature type="transmembrane region" description="Helical" evidence="6">
    <location>
        <begin position="191"/>
        <end position="211"/>
    </location>
</feature>
<dbReference type="InterPro" id="IPR052954">
    <property type="entry name" value="GPCR-Ligand_Int"/>
</dbReference>
<keyword evidence="4 6" id="KW-0472">Membrane</keyword>
<dbReference type="GO" id="GO:0016020">
    <property type="term" value="C:membrane"/>
    <property type="evidence" value="ECO:0007669"/>
    <property type="project" value="UniProtKB-SubCell"/>
</dbReference>
<evidence type="ECO:0000313" key="8">
    <source>
        <dbReference type="EMBL" id="VDM34218.1"/>
    </source>
</evidence>
<feature type="region of interest" description="Disordered" evidence="5">
    <location>
        <begin position="455"/>
        <end position="474"/>
    </location>
</feature>
<comment type="subcellular location">
    <subcellularLocation>
        <location evidence="1">Membrane</location>
    </subcellularLocation>
</comment>
<dbReference type="AlphaFoldDB" id="A0A0R3X7B9"/>
<reference evidence="10" key="1">
    <citation type="submission" date="2017-02" db="UniProtKB">
        <authorList>
            <consortium name="WormBaseParasite"/>
        </authorList>
    </citation>
    <scope>IDENTIFICATION</scope>
</reference>
<evidence type="ECO:0000256" key="1">
    <source>
        <dbReference type="ARBA" id="ARBA00004370"/>
    </source>
</evidence>
<dbReference type="PROSITE" id="PS50262">
    <property type="entry name" value="G_PROTEIN_RECEP_F1_2"/>
    <property type="match status" value="1"/>
</dbReference>
<keyword evidence="2 6" id="KW-0812">Transmembrane</keyword>
<dbReference type="Gene3D" id="1.20.1070.10">
    <property type="entry name" value="Rhodopsin 7-helix transmembrane proteins"/>
    <property type="match status" value="1"/>
</dbReference>
<protein>
    <submittedName>
        <fullName evidence="10">G_PROTEIN_RECEP_F1_2 domain-containing protein</fullName>
    </submittedName>
</protein>
<dbReference type="GO" id="GO:0004930">
    <property type="term" value="F:G protein-coupled receptor activity"/>
    <property type="evidence" value="ECO:0007669"/>
    <property type="project" value="InterPro"/>
</dbReference>
<dbReference type="InterPro" id="IPR000276">
    <property type="entry name" value="GPCR_Rhodpsn"/>
</dbReference>
<dbReference type="SUPFAM" id="SSF81321">
    <property type="entry name" value="Family A G protein-coupled receptor-like"/>
    <property type="match status" value="1"/>
</dbReference>
<accession>A0A0R3X7B9</accession>
<feature type="compositionally biased region" description="Basic and acidic residues" evidence="5">
    <location>
        <begin position="465"/>
        <end position="474"/>
    </location>
</feature>
<evidence type="ECO:0000256" key="5">
    <source>
        <dbReference type="SAM" id="MobiDB-lite"/>
    </source>
</evidence>
<dbReference type="WBParaSite" id="TTAC_0000944401-mRNA-1">
    <property type="protein sequence ID" value="TTAC_0000944401-mRNA-1"/>
    <property type="gene ID" value="TTAC_0000944401"/>
</dbReference>
<evidence type="ECO:0000313" key="9">
    <source>
        <dbReference type="Proteomes" id="UP000274429"/>
    </source>
</evidence>
<evidence type="ECO:0000256" key="2">
    <source>
        <dbReference type="ARBA" id="ARBA00022692"/>
    </source>
</evidence>
<feature type="transmembrane region" description="Helical" evidence="6">
    <location>
        <begin position="289"/>
        <end position="311"/>
    </location>
</feature>
<feature type="domain" description="G-protein coupled receptors family 1 profile" evidence="7">
    <location>
        <begin position="118"/>
        <end position="423"/>
    </location>
</feature>
<sequence length="490" mass="55146">MNSTENYSRFLACQRNILEYVRKFGLGYFGVLIVFGTIGNIISLLVIRGVGQTYRQRSYQIQKEPSEEQGQELSALQIGLRHNTSVNIAIEPSQSPSSKAKTGGPKPSGTGAFSHARLSISSPSAVPKRQPMRKHPSKSIFTALAIADTVALWVNPIRYWILFAFGFDIRQHDGVTLCRVHTFLTYATRDIAIWVLCLLTFERYLIGCFPHKAKIIWRGRRKVFAWVGIFAVILAKNSILIFILQLIYPDDVGEFAIVGPSYARLNSSRLLLCDTLDLTSRRVFFYLDIVIYSLVPTGLLLVLNIALFKVIQQRTFMRRRCRFSPKSDDVSAAPREESMQNSVIMHSGSLKIKGSVVQANRLLIPVGIFHLITSVPICIFSIVEDSMQLKRSPSAYVRCVANACGYLLVMLGATTYGVNCLIYFLSSRQFRERLYALTYPTRLARDVEPTSCFLDPNTAMGSPHNPKDRNIKDENPVESMQFCNDALRSS</sequence>
<evidence type="ECO:0000313" key="10">
    <source>
        <dbReference type="WBParaSite" id="TTAC_0000944401-mRNA-1"/>
    </source>
</evidence>
<feature type="transmembrane region" description="Helical" evidence="6">
    <location>
        <begin position="26"/>
        <end position="47"/>
    </location>
</feature>
<evidence type="ECO:0000259" key="7">
    <source>
        <dbReference type="PROSITE" id="PS50262"/>
    </source>
</evidence>
<feature type="transmembrane region" description="Helical" evidence="6">
    <location>
        <begin position="139"/>
        <end position="161"/>
    </location>
</feature>
<dbReference type="STRING" id="6205.A0A0R3X7B9"/>
<dbReference type="PANTHER" id="PTHR46641">
    <property type="entry name" value="FMRFAMIDE RECEPTOR-RELATED"/>
    <property type="match status" value="1"/>
</dbReference>
<feature type="transmembrane region" description="Helical" evidence="6">
    <location>
        <begin position="362"/>
        <end position="383"/>
    </location>
</feature>
<dbReference type="PANTHER" id="PTHR46641:SF25">
    <property type="entry name" value="CNMAMIDE RECEPTOR-RELATED"/>
    <property type="match status" value="1"/>
</dbReference>
<keyword evidence="9" id="KW-1185">Reference proteome</keyword>
<dbReference type="EMBL" id="UYWX01020813">
    <property type="protein sequence ID" value="VDM34218.1"/>
    <property type="molecule type" value="Genomic_DNA"/>
</dbReference>
<gene>
    <name evidence="8" type="ORF">TTAC_LOCUS9429</name>
</gene>
<proteinExistence type="predicted"/>